<accession>A0ACC4E3N2</accession>
<dbReference type="EMBL" id="JBGNUJ010000003">
    <property type="protein sequence ID" value="KAL3962892.1"/>
    <property type="molecule type" value="Genomic_DNA"/>
</dbReference>
<reference evidence="1" key="1">
    <citation type="submission" date="2024-12" db="EMBL/GenBank/DDBJ databases">
        <title>Comparative genomics and development of molecular markers within Purpureocillium lilacinum and among Purpureocillium species.</title>
        <authorList>
            <person name="Yeh Z.-Y."/>
            <person name="Ni N.-T."/>
            <person name="Lo P.-H."/>
            <person name="Mushyakhwo K."/>
            <person name="Lin C.-F."/>
            <person name="Nai Y.-S."/>
        </authorList>
    </citation>
    <scope>NUCLEOTIDE SEQUENCE</scope>
    <source>
        <strain evidence="1">NCHU-NPUST-175</strain>
    </source>
</reference>
<keyword evidence="2" id="KW-1185">Reference proteome</keyword>
<sequence length="231" mass="25049">MKLGILSALVLVFLSSAPARNHFPRQRSLLWAPSIVVAFRRRLRAEWTPQTSIKWPSRRNLPALRPAHPPRPPPFGLAKMHDVNVFDAFGRNPAAAWKGPSPRLASRNGFSSSRASIACEEAQCFLACCIRWGHAMQMLSISEADNPRSDGPRARRSNLLDVLARTVALAATHISNAQMGRDEGVLLWAHAANLSPTAAATALHTVPKARAGDVVRPAAAPDAPVDNTERG</sequence>
<gene>
    <name evidence="1" type="ORF">ACCO45_004415</name>
</gene>
<proteinExistence type="predicted"/>
<comment type="caution">
    <text evidence="1">The sequence shown here is derived from an EMBL/GenBank/DDBJ whole genome shotgun (WGS) entry which is preliminary data.</text>
</comment>
<evidence type="ECO:0000313" key="1">
    <source>
        <dbReference type="EMBL" id="KAL3962892.1"/>
    </source>
</evidence>
<name>A0ACC4E3N2_PURLI</name>
<dbReference type="Proteomes" id="UP001638806">
    <property type="component" value="Unassembled WGS sequence"/>
</dbReference>
<evidence type="ECO:0000313" key="2">
    <source>
        <dbReference type="Proteomes" id="UP001638806"/>
    </source>
</evidence>
<organism evidence="1 2">
    <name type="scientific">Purpureocillium lilacinum</name>
    <name type="common">Paecilomyces lilacinus</name>
    <dbReference type="NCBI Taxonomy" id="33203"/>
    <lineage>
        <taxon>Eukaryota</taxon>
        <taxon>Fungi</taxon>
        <taxon>Dikarya</taxon>
        <taxon>Ascomycota</taxon>
        <taxon>Pezizomycotina</taxon>
        <taxon>Sordariomycetes</taxon>
        <taxon>Hypocreomycetidae</taxon>
        <taxon>Hypocreales</taxon>
        <taxon>Ophiocordycipitaceae</taxon>
        <taxon>Purpureocillium</taxon>
    </lineage>
</organism>
<protein>
    <submittedName>
        <fullName evidence="1">Uncharacterized protein</fullName>
    </submittedName>
</protein>